<evidence type="ECO:0000313" key="1">
    <source>
        <dbReference type="EMBL" id="PYC66804.1"/>
    </source>
</evidence>
<reference evidence="1 2" key="1">
    <citation type="submission" date="2018-03" db="EMBL/GenBank/DDBJ databases">
        <title>Bioinformatic expansion and discovery of thiopeptide antibiotics.</title>
        <authorList>
            <person name="Schwalen C.J."/>
            <person name="Hudson G.A."/>
            <person name="Mitchell D.A."/>
        </authorList>
    </citation>
    <scope>NUCLEOTIDE SEQUENCE [LARGE SCALE GENOMIC DNA]</scope>
    <source>
        <strain evidence="1 2">NRRL 8041</strain>
    </source>
</reference>
<keyword evidence="2" id="KW-1185">Reference proteome</keyword>
<sequence>MYQEGEVMTQAVAASSDQLAAFHHLLLRMSGRLPDELITACRRWLADGELVEIAQAVVFAALAGRVPMTDTDALLLADTLADAEEDTDALSEIERADTDPQPMYGLAPVSPQELAEHGDTVPYSIDLTVPYDGPGAADEIDQAAVAAVRAQRDEGAPVRALWRAWRFPALDTQWPPPRRLYLLQADDESALPALGVRVQEALEDAGETDPQVEAFLDTDDLPAYQRTALGFSTLLWTAAPAVAPLVASVYDTFDPEHGPGFDPAHPRLEGEERDRVLSYLAEGAPLLITATRSQDVVDPAAGEVVPTGFFTDGQWIWTEAVAYYLRVHGLAPDPDLLDAIRAHDFLPPEVDTVAMHRALSVLYAPLTESAEAVDTDGDGDAALDKIRHYPADSLNQAGSAAVV</sequence>
<dbReference type="AlphaFoldDB" id="A0A318NPM8"/>
<proteinExistence type="predicted"/>
<comment type="caution">
    <text evidence="1">The sequence shown here is derived from an EMBL/GenBank/DDBJ whole genome shotgun (WGS) entry which is preliminary data.</text>
</comment>
<organism evidence="1 2">
    <name type="scientific">Micromonospora arborensis</name>
    <dbReference type="NCBI Taxonomy" id="2116518"/>
    <lineage>
        <taxon>Bacteria</taxon>
        <taxon>Bacillati</taxon>
        <taxon>Actinomycetota</taxon>
        <taxon>Actinomycetes</taxon>
        <taxon>Micromonosporales</taxon>
        <taxon>Micromonosporaceae</taxon>
        <taxon>Micromonospora</taxon>
    </lineage>
</organism>
<name>A0A318NPM8_9ACTN</name>
<protein>
    <submittedName>
        <fullName evidence="1">Uncharacterized protein</fullName>
    </submittedName>
</protein>
<dbReference type="EMBL" id="PYBV01000030">
    <property type="protein sequence ID" value="PYC66804.1"/>
    <property type="molecule type" value="Genomic_DNA"/>
</dbReference>
<evidence type="ECO:0000313" key="2">
    <source>
        <dbReference type="Proteomes" id="UP000248333"/>
    </source>
</evidence>
<gene>
    <name evidence="1" type="ORF">C7C45_23155</name>
</gene>
<accession>A0A318NPM8</accession>
<dbReference type="Proteomes" id="UP000248333">
    <property type="component" value="Unassembled WGS sequence"/>
</dbReference>